<dbReference type="InterPro" id="IPR027370">
    <property type="entry name" value="Znf-RING_euk"/>
</dbReference>
<dbReference type="EnsemblMetazoa" id="Aqu2.1.07721_001">
    <property type="protein sequence ID" value="Aqu2.1.07721_001"/>
    <property type="gene ID" value="Aqu2.1.07721"/>
</dbReference>
<dbReference type="Pfam" id="PF01436">
    <property type="entry name" value="NHL"/>
    <property type="match status" value="2"/>
</dbReference>
<dbReference type="eggNOG" id="KOG2177">
    <property type="taxonomic scope" value="Eukaryota"/>
</dbReference>
<dbReference type="OMA" id="HFLLPYY"/>
<dbReference type="Pfam" id="PF13445">
    <property type="entry name" value="zf-RING_UBOX"/>
    <property type="match status" value="1"/>
</dbReference>
<feature type="repeat" description="NHL" evidence="7">
    <location>
        <begin position="229"/>
        <end position="273"/>
    </location>
</feature>
<dbReference type="InterPro" id="IPR000315">
    <property type="entry name" value="Znf_B-box"/>
</dbReference>
<keyword evidence="5" id="KW-0862">Zinc</keyword>
<evidence type="ECO:0000256" key="5">
    <source>
        <dbReference type="ARBA" id="ARBA00022833"/>
    </source>
</evidence>
<dbReference type="GO" id="GO:0061630">
    <property type="term" value="F:ubiquitin protein ligase activity"/>
    <property type="evidence" value="ECO:0007669"/>
    <property type="project" value="TreeGrafter"/>
</dbReference>
<dbReference type="PROSITE" id="PS00518">
    <property type="entry name" value="ZF_RING_1"/>
    <property type="match status" value="1"/>
</dbReference>
<protein>
    <recommendedName>
        <fullName evidence="11">RING-type domain-containing protein</fullName>
    </recommendedName>
</protein>
<dbReference type="PROSITE" id="PS50119">
    <property type="entry name" value="ZF_BBOX"/>
    <property type="match status" value="1"/>
</dbReference>
<dbReference type="CDD" id="cd05819">
    <property type="entry name" value="NHL"/>
    <property type="match status" value="1"/>
</dbReference>
<keyword evidence="2" id="KW-0479">Metal-binding</keyword>
<dbReference type="PANTHER" id="PTHR24104">
    <property type="entry name" value="E3 UBIQUITIN-PROTEIN LIGASE NHLRC1-RELATED"/>
    <property type="match status" value="1"/>
</dbReference>
<dbReference type="SUPFAM" id="SSF101898">
    <property type="entry name" value="NHL repeat"/>
    <property type="match status" value="1"/>
</dbReference>
<dbReference type="SUPFAM" id="SSF57845">
    <property type="entry name" value="B-box zinc-binding domain"/>
    <property type="match status" value="1"/>
</dbReference>
<dbReference type="AlphaFoldDB" id="A0A1X7SZV0"/>
<evidence type="ECO:0008006" key="11">
    <source>
        <dbReference type="Google" id="ProtNLM"/>
    </source>
</evidence>
<dbReference type="SMART" id="SM00184">
    <property type="entry name" value="RING"/>
    <property type="match status" value="1"/>
</dbReference>
<dbReference type="InterPro" id="IPR017907">
    <property type="entry name" value="Znf_RING_CS"/>
</dbReference>
<dbReference type="PANTHER" id="PTHR24104:SF25">
    <property type="entry name" value="PROTEIN LIN-41"/>
    <property type="match status" value="1"/>
</dbReference>
<keyword evidence="3" id="KW-0677">Repeat</keyword>
<feature type="repeat" description="NHL" evidence="7">
    <location>
        <begin position="324"/>
        <end position="369"/>
    </location>
</feature>
<dbReference type="InterPro" id="IPR050952">
    <property type="entry name" value="TRIM-NHL_E3_ligases"/>
</dbReference>
<evidence type="ECO:0000256" key="1">
    <source>
        <dbReference type="ARBA" id="ARBA00022553"/>
    </source>
</evidence>
<reference evidence="10" key="1">
    <citation type="submission" date="2017-05" db="UniProtKB">
        <authorList>
            <consortium name="EnsemblMetazoa"/>
        </authorList>
    </citation>
    <scope>IDENTIFICATION</scope>
</reference>
<accession>A0A1X7SZV0</accession>
<dbReference type="Gene3D" id="3.30.40.10">
    <property type="entry name" value="Zinc/RING finger domain, C3HC4 (zinc finger)"/>
    <property type="match status" value="1"/>
</dbReference>
<dbReference type="Pfam" id="PF00643">
    <property type="entry name" value="zf-B_box"/>
    <property type="match status" value="1"/>
</dbReference>
<evidence type="ECO:0000256" key="6">
    <source>
        <dbReference type="PROSITE-ProRule" id="PRU00024"/>
    </source>
</evidence>
<feature type="repeat" description="NHL" evidence="7">
    <location>
        <begin position="277"/>
        <end position="320"/>
    </location>
</feature>
<dbReference type="InterPro" id="IPR001258">
    <property type="entry name" value="NHL_repeat"/>
</dbReference>
<evidence type="ECO:0000259" key="9">
    <source>
        <dbReference type="PROSITE" id="PS50119"/>
    </source>
</evidence>
<feature type="domain" description="B box-type" evidence="9">
    <location>
        <begin position="104"/>
        <end position="140"/>
    </location>
</feature>
<sequence>MATKPSSSSSPGLLKLEEQLTCPVCLDHYTNPKTLPCLHSFCEHCLEGLPLDKKNETYYLSCPTCRHCTELPEEGAGAFPVAFTLNNLKEIYSLTKKTADLSNPQEATCSDHGKPLEFFCETCDTVICSHCSVRNHKHHECDLIADSYTKHCQKLRECLSPVEGKKEALKKVLSALAEREEKERKLGGYRGSSNVKFPDPRGVAITPDKFILVSDNHRIQKISMDGYLIASVGEKGSGPLQFNNPSSIAISPITGQVYIADYGNHCIQVLNPDLTFSHSFGSYGSANGQLQFPFDIAFDSQGLVYVTDCWNHRIHKFSPDRKFVGQFGTEGSGPGQLSYPVGITIDTAATGLVYVSEESNHRISVFTSDGVFVRKFGSEGSNIDQFDRPHMLAFNKDGLLYVCDINNRRLVVY</sequence>
<dbReference type="InterPro" id="IPR001841">
    <property type="entry name" value="Znf_RING"/>
</dbReference>
<dbReference type="PROSITE" id="PS51125">
    <property type="entry name" value="NHL"/>
    <property type="match status" value="4"/>
</dbReference>
<keyword evidence="4 6" id="KW-0863">Zinc-finger</keyword>
<proteinExistence type="predicted"/>
<dbReference type="CDD" id="cd19756">
    <property type="entry name" value="Bbox2"/>
    <property type="match status" value="1"/>
</dbReference>
<dbReference type="SUPFAM" id="SSF57850">
    <property type="entry name" value="RING/U-box"/>
    <property type="match status" value="1"/>
</dbReference>
<dbReference type="GO" id="GO:0043161">
    <property type="term" value="P:proteasome-mediated ubiquitin-dependent protein catabolic process"/>
    <property type="evidence" value="ECO:0007669"/>
    <property type="project" value="TreeGrafter"/>
</dbReference>
<keyword evidence="1" id="KW-0597">Phosphoprotein</keyword>
<organism evidence="10">
    <name type="scientific">Amphimedon queenslandica</name>
    <name type="common">Sponge</name>
    <dbReference type="NCBI Taxonomy" id="400682"/>
    <lineage>
        <taxon>Eukaryota</taxon>
        <taxon>Metazoa</taxon>
        <taxon>Porifera</taxon>
        <taxon>Demospongiae</taxon>
        <taxon>Heteroscleromorpha</taxon>
        <taxon>Haplosclerida</taxon>
        <taxon>Niphatidae</taxon>
        <taxon>Amphimedon</taxon>
    </lineage>
</organism>
<dbReference type="Gene3D" id="3.30.160.60">
    <property type="entry name" value="Classic Zinc Finger"/>
    <property type="match status" value="1"/>
</dbReference>
<evidence type="ECO:0000313" key="10">
    <source>
        <dbReference type="EnsemblMetazoa" id="Aqu2.1.07721_001"/>
    </source>
</evidence>
<dbReference type="InterPro" id="IPR013083">
    <property type="entry name" value="Znf_RING/FYVE/PHD"/>
</dbReference>
<feature type="domain" description="RING-type" evidence="8">
    <location>
        <begin position="22"/>
        <end position="66"/>
    </location>
</feature>
<evidence type="ECO:0000256" key="2">
    <source>
        <dbReference type="ARBA" id="ARBA00022723"/>
    </source>
</evidence>
<dbReference type="PROSITE" id="PS50089">
    <property type="entry name" value="ZF_RING_2"/>
    <property type="match status" value="1"/>
</dbReference>
<feature type="repeat" description="NHL" evidence="7">
    <location>
        <begin position="373"/>
        <end position="413"/>
    </location>
</feature>
<dbReference type="InterPro" id="IPR011042">
    <property type="entry name" value="6-blade_b-propeller_TolB-like"/>
</dbReference>
<evidence type="ECO:0000259" key="8">
    <source>
        <dbReference type="PROSITE" id="PS50089"/>
    </source>
</evidence>
<evidence type="ECO:0000256" key="3">
    <source>
        <dbReference type="ARBA" id="ARBA00022737"/>
    </source>
</evidence>
<dbReference type="InParanoid" id="A0A1X7SZV0"/>
<evidence type="ECO:0000256" key="7">
    <source>
        <dbReference type="PROSITE-ProRule" id="PRU00504"/>
    </source>
</evidence>
<dbReference type="OrthoDB" id="6163055at2759"/>
<name>A0A1X7SZV0_AMPQE</name>
<evidence type="ECO:0000256" key="4">
    <source>
        <dbReference type="ARBA" id="ARBA00022771"/>
    </source>
</evidence>
<dbReference type="GO" id="GO:0000209">
    <property type="term" value="P:protein polyubiquitination"/>
    <property type="evidence" value="ECO:0007669"/>
    <property type="project" value="TreeGrafter"/>
</dbReference>
<dbReference type="GO" id="GO:0008270">
    <property type="term" value="F:zinc ion binding"/>
    <property type="evidence" value="ECO:0007669"/>
    <property type="project" value="UniProtKB-KW"/>
</dbReference>
<dbReference type="Gene3D" id="2.120.10.30">
    <property type="entry name" value="TolB, C-terminal domain"/>
    <property type="match status" value="2"/>
</dbReference>